<dbReference type="CDD" id="cd07557">
    <property type="entry name" value="trimeric_dUTPase"/>
    <property type="match status" value="1"/>
</dbReference>
<dbReference type="PANTHER" id="PTHR11241:SF0">
    <property type="entry name" value="DEOXYURIDINE 5'-TRIPHOSPHATE NUCLEOTIDOHYDROLASE"/>
    <property type="match status" value="1"/>
</dbReference>
<evidence type="ECO:0000313" key="12">
    <source>
        <dbReference type="Proteomes" id="UP000190857"/>
    </source>
</evidence>
<evidence type="ECO:0000256" key="6">
    <source>
        <dbReference type="ARBA" id="ARBA00023080"/>
    </source>
</evidence>
<comment type="similarity">
    <text evidence="2 8">Belongs to the dUTPase family.</text>
</comment>
<accession>A0A1T5JEQ2</accession>
<dbReference type="GO" id="GO:0006226">
    <property type="term" value="P:dUMP biosynthetic process"/>
    <property type="evidence" value="ECO:0007669"/>
    <property type="project" value="UniProtKB-UniRule"/>
</dbReference>
<name>A0A1T5JEQ2_9MICO</name>
<dbReference type="NCBIfam" id="TIGR00576">
    <property type="entry name" value="dut"/>
    <property type="match status" value="1"/>
</dbReference>
<evidence type="ECO:0000256" key="4">
    <source>
        <dbReference type="ARBA" id="ARBA00022801"/>
    </source>
</evidence>
<dbReference type="OrthoDB" id="9809956at2"/>
<organism evidence="11 12">
    <name type="scientific">Okibacterium fritillariae</name>
    <dbReference type="NCBI Taxonomy" id="123320"/>
    <lineage>
        <taxon>Bacteria</taxon>
        <taxon>Bacillati</taxon>
        <taxon>Actinomycetota</taxon>
        <taxon>Actinomycetes</taxon>
        <taxon>Micrococcales</taxon>
        <taxon>Microbacteriaceae</taxon>
        <taxon>Okibacterium</taxon>
    </lineage>
</organism>
<feature type="binding site" evidence="8">
    <location>
        <begin position="62"/>
        <end position="64"/>
    </location>
    <ligand>
        <name>substrate</name>
    </ligand>
</feature>
<comment type="caution">
    <text evidence="8">Lacks conserved residue(s) required for the propagation of feature annotation.</text>
</comment>
<proteinExistence type="inferred from homology"/>
<dbReference type="HAMAP" id="MF_00116">
    <property type="entry name" value="dUTPase_bact"/>
    <property type="match status" value="1"/>
</dbReference>
<reference evidence="11 12" key="1">
    <citation type="submission" date="2017-02" db="EMBL/GenBank/DDBJ databases">
        <authorList>
            <person name="Peterson S.W."/>
        </authorList>
    </citation>
    <scope>NUCLEOTIDE SEQUENCE [LARGE SCALE GENOMIC DNA]</scope>
    <source>
        <strain evidence="11 12">VKM Ac-2059</strain>
    </source>
</reference>
<protein>
    <recommendedName>
        <fullName evidence="8">Deoxyuridine 5'-triphosphate nucleotidohydrolase</fullName>
        <shortName evidence="8">dUTPase</shortName>
        <ecNumber evidence="8">3.6.1.23</ecNumber>
    </recommendedName>
    <alternativeName>
        <fullName evidence="8">dUTP pyrophosphatase</fullName>
    </alternativeName>
</protein>
<evidence type="ECO:0000259" key="10">
    <source>
        <dbReference type="Pfam" id="PF00692"/>
    </source>
</evidence>
<keyword evidence="6 8" id="KW-0546">Nucleotide metabolism</keyword>
<dbReference type="GO" id="GO:0004170">
    <property type="term" value="F:dUTP diphosphatase activity"/>
    <property type="evidence" value="ECO:0007669"/>
    <property type="project" value="UniProtKB-UniRule"/>
</dbReference>
<dbReference type="GO" id="GO:0000287">
    <property type="term" value="F:magnesium ion binding"/>
    <property type="evidence" value="ECO:0007669"/>
    <property type="project" value="UniProtKB-UniRule"/>
</dbReference>
<dbReference type="EC" id="3.6.1.23" evidence="8"/>
<comment type="catalytic activity">
    <reaction evidence="7 8">
        <text>dUTP + H2O = dUMP + diphosphate + H(+)</text>
        <dbReference type="Rhea" id="RHEA:10248"/>
        <dbReference type="ChEBI" id="CHEBI:15377"/>
        <dbReference type="ChEBI" id="CHEBI:15378"/>
        <dbReference type="ChEBI" id="CHEBI:33019"/>
        <dbReference type="ChEBI" id="CHEBI:61555"/>
        <dbReference type="ChEBI" id="CHEBI:246422"/>
        <dbReference type="EC" id="3.6.1.23"/>
    </reaction>
</comment>
<evidence type="ECO:0000256" key="7">
    <source>
        <dbReference type="ARBA" id="ARBA00047686"/>
    </source>
</evidence>
<keyword evidence="5 8" id="KW-0460">Magnesium</keyword>
<keyword evidence="12" id="KW-1185">Reference proteome</keyword>
<evidence type="ECO:0000256" key="8">
    <source>
        <dbReference type="HAMAP-Rule" id="MF_00116"/>
    </source>
</evidence>
<dbReference type="STRING" id="123320.SAMN06309945_1488"/>
<dbReference type="InterPro" id="IPR029054">
    <property type="entry name" value="dUTPase-like"/>
</dbReference>
<dbReference type="SUPFAM" id="SSF51283">
    <property type="entry name" value="dUTPase-like"/>
    <property type="match status" value="1"/>
</dbReference>
<keyword evidence="3 8" id="KW-0479">Metal-binding</keyword>
<feature type="binding site" evidence="8">
    <location>
        <begin position="79"/>
        <end position="81"/>
    </location>
    <ligand>
        <name>substrate</name>
    </ligand>
</feature>
<dbReference type="AlphaFoldDB" id="A0A1T5JEQ2"/>
<feature type="region of interest" description="Disordered" evidence="9">
    <location>
        <begin position="133"/>
        <end position="162"/>
    </location>
</feature>
<comment type="function">
    <text evidence="8">This enzyme is involved in nucleotide metabolism: it produces dUMP, the immediate precursor of thymidine nucleotides and it decreases the intracellular concentration of dUTP so that uracil cannot be incorporated into DNA.</text>
</comment>
<feature type="binding site" evidence="8">
    <location>
        <position position="75"/>
    </location>
    <ligand>
        <name>substrate</name>
    </ligand>
</feature>
<keyword evidence="4 8" id="KW-0378">Hydrolase</keyword>
<evidence type="ECO:0000256" key="3">
    <source>
        <dbReference type="ARBA" id="ARBA00022723"/>
    </source>
</evidence>
<evidence type="ECO:0000256" key="5">
    <source>
        <dbReference type="ARBA" id="ARBA00022842"/>
    </source>
</evidence>
<evidence type="ECO:0000313" key="11">
    <source>
        <dbReference type="EMBL" id="SKC50087.1"/>
    </source>
</evidence>
<feature type="compositionally biased region" description="Low complexity" evidence="9">
    <location>
        <begin position="144"/>
        <end position="162"/>
    </location>
</feature>
<dbReference type="UniPathway" id="UPA00610">
    <property type="reaction ID" value="UER00666"/>
</dbReference>
<evidence type="ECO:0000256" key="1">
    <source>
        <dbReference type="ARBA" id="ARBA00001946"/>
    </source>
</evidence>
<dbReference type="PANTHER" id="PTHR11241">
    <property type="entry name" value="DEOXYURIDINE 5'-TRIPHOSPHATE NUCLEOTIDOHYDROLASE"/>
    <property type="match status" value="1"/>
</dbReference>
<gene>
    <name evidence="8" type="primary">dut</name>
    <name evidence="11" type="ORF">SAMN06309945_1488</name>
</gene>
<evidence type="ECO:0000256" key="9">
    <source>
        <dbReference type="SAM" id="MobiDB-lite"/>
    </source>
</evidence>
<comment type="cofactor">
    <cofactor evidence="1 8">
        <name>Mg(2+)</name>
        <dbReference type="ChEBI" id="CHEBI:18420"/>
    </cofactor>
</comment>
<evidence type="ECO:0000256" key="2">
    <source>
        <dbReference type="ARBA" id="ARBA00006581"/>
    </source>
</evidence>
<dbReference type="Gene3D" id="2.70.40.10">
    <property type="match status" value="1"/>
</dbReference>
<comment type="pathway">
    <text evidence="8">Pyrimidine metabolism; dUMP biosynthesis; dUMP from dCTP (dUTP route): step 2/2.</text>
</comment>
<dbReference type="Pfam" id="PF00692">
    <property type="entry name" value="dUTPase"/>
    <property type="match status" value="1"/>
</dbReference>
<dbReference type="EMBL" id="FUZP01000001">
    <property type="protein sequence ID" value="SKC50087.1"/>
    <property type="molecule type" value="Genomic_DNA"/>
</dbReference>
<sequence length="162" mass="16570">MTESVDVLIIAPEVPRYAHPGDAGADLVSSEHLVLEPGERRLVGTGVSIALPDGFVAFVVPRSGLATKHGITIVNSPGTVDAGYRGEIKVTLLNTDAREPYEIAVGDRIAQLIVMPVSRATFVPVETLPGSARGAGGFGSTGYDSAAASDPTSSDTPTGANA</sequence>
<dbReference type="InterPro" id="IPR008181">
    <property type="entry name" value="dUTPase"/>
</dbReference>
<feature type="domain" description="dUTPase-like" evidence="10">
    <location>
        <begin position="13"/>
        <end position="142"/>
    </location>
</feature>
<dbReference type="NCBIfam" id="NF001862">
    <property type="entry name" value="PRK00601.1"/>
    <property type="match status" value="1"/>
</dbReference>
<dbReference type="RefSeq" id="WP_079727964.1">
    <property type="nucleotide sequence ID" value="NZ_FUZP01000001.1"/>
</dbReference>
<dbReference type="InterPro" id="IPR033704">
    <property type="entry name" value="dUTPase_trimeric"/>
</dbReference>
<dbReference type="GO" id="GO:0046081">
    <property type="term" value="P:dUTP catabolic process"/>
    <property type="evidence" value="ECO:0007669"/>
    <property type="project" value="InterPro"/>
</dbReference>
<dbReference type="FunFam" id="2.70.40.10:FF:000008">
    <property type="entry name" value="Deoxyuridine 5'-triphosphate nucleotidohydrolase"/>
    <property type="match status" value="1"/>
</dbReference>
<dbReference type="InterPro" id="IPR036157">
    <property type="entry name" value="dUTPase-like_sf"/>
</dbReference>
<dbReference type="Proteomes" id="UP000190857">
    <property type="component" value="Unassembled WGS sequence"/>
</dbReference>